<dbReference type="PANTHER" id="PTHR47359">
    <property type="entry name" value="PEPTIDOGLYCAN DL-ENDOPEPTIDASE CWLO"/>
    <property type="match status" value="1"/>
</dbReference>
<dbReference type="Gene3D" id="3.90.1720.10">
    <property type="entry name" value="endopeptidase domain like (from Nostoc punctiforme)"/>
    <property type="match status" value="1"/>
</dbReference>
<dbReference type="PANTHER" id="PTHR47359:SF3">
    <property type="entry name" value="NLP_P60 DOMAIN-CONTAINING PROTEIN-RELATED"/>
    <property type="match status" value="1"/>
</dbReference>
<evidence type="ECO:0000256" key="4">
    <source>
        <dbReference type="ARBA" id="ARBA00022807"/>
    </source>
</evidence>
<keyword evidence="4" id="KW-0788">Thiol protease</keyword>
<evidence type="ECO:0000313" key="8">
    <source>
        <dbReference type="Proteomes" id="UP000754495"/>
    </source>
</evidence>
<dbReference type="Pfam" id="PF00877">
    <property type="entry name" value="NLPC_P60"/>
    <property type="match status" value="1"/>
</dbReference>
<feature type="domain" description="NlpC/P60" evidence="6">
    <location>
        <begin position="27"/>
        <end position="143"/>
    </location>
</feature>
<accession>A0ABX0SWZ6</accession>
<evidence type="ECO:0000256" key="5">
    <source>
        <dbReference type="SAM" id="SignalP"/>
    </source>
</evidence>
<proteinExistence type="inferred from homology"/>
<keyword evidence="5" id="KW-0732">Signal</keyword>
<dbReference type="RefSeq" id="WP_167117281.1">
    <property type="nucleotide sequence ID" value="NZ_JAANOU010000001.1"/>
</dbReference>
<evidence type="ECO:0000256" key="2">
    <source>
        <dbReference type="ARBA" id="ARBA00022670"/>
    </source>
</evidence>
<dbReference type="PROSITE" id="PS51935">
    <property type="entry name" value="NLPC_P60"/>
    <property type="match status" value="1"/>
</dbReference>
<evidence type="ECO:0000256" key="3">
    <source>
        <dbReference type="ARBA" id="ARBA00022801"/>
    </source>
</evidence>
<organism evidence="7 8">
    <name type="scientific">Amycolatopsis viridis</name>
    <dbReference type="NCBI Taxonomy" id="185678"/>
    <lineage>
        <taxon>Bacteria</taxon>
        <taxon>Bacillati</taxon>
        <taxon>Actinomycetota</taxon>
        <taxon>Actinomycetes</taxon>
        <taxon>Pseudonocardiales</taxon>
        <taxon>Pseudonocardiaceae</taxon>
        <taxon>Amycolatopsis</taxon>
    </lineage>
</organism>
<dbReference type="InterPro" id="IPR000064">
    <property type="entry name" value="NLP_P60_dom"/>
</dbReference>
<feature type="chain" id="PRO_5047229422" evidence="5">
    <location>
        <begin position="25"/>
        <end position="143"/>
    </location>
</feature>
<protein>
    <submittedName>
        <fullName evidence="7">Cell wall-associated NlpC family hydrolase</fullName>
    </submittedName>
</protein>
<comment type="caution">
    <text evidence="7">The sequence shown here is derived from an EMBL/GenBank/DDBJ whole genome shotgun (WGS) entry which is preliminary data.</text>
</comment>
<dbReference type="GO" id="GO:0016787">
    <property type="term" value="F:hydrolase activity"/>
    <property type="evidence" value="ECO:0007669"/>
    <property type="project" value="UniProtKB-KW"/>
</dbReference>
<dbReference type="InterPro" id="IPR038765">
    <property type="entry name" value="Papain-like_cys_pep_sf"/>
</dbReference>
<keyword evidence="8" id="KW-1185">Reference proteome</keyword>
<dbReference type="InterPro" id="IPR051794">
    <property type="entry name" value="PG_Endopeptidase_C40"/>
</dbReference>
<dbReference type="Proteomes" id="UP000754495">
    <property type="component" value="Unassembled WGS sequence"/>
</dbReference>
<keyword evidence="2" id="KW-0645">Protease</keyword>
<dbReference type="EMBL" id="JAANOU010000001">
    <property type="protein sequence ID" value="NIH81483.1"/>
    <property type="molecule type" value="Genomic_DNA"/>
</dbReference>
<keyword evidence="3 7" id="KW-0378">Hydrolase</keyword>
<feature type="signal peptide" evidence="5">
    <location>
        <begin position="1"/>
        <end position="24"/>
    </location>
</feature>
<name>A0ABX0SWZ6_9PSEU</name>
<evidence type="ECO:0000259" key="6">
    <source>
        <dbReference type="PROSITE" id="PS51935"/>
    </source>
</evidence>
<dbReference type="SUPFAM" id="SSF54001">
    <property type="entry name" value="Cysteine proteinases"/>
    <property type="match status" value="1"/>
</dbReference>
<gene>
    <name evidence="7" type="ORF">FHX46_004013</name>
</gene>
<evidence type="ECO:0000313" key="7">
    <source>
        <dbReference type="EMBL" id="NIH81483.1"/>
    </source>
</evidence>
<evidence type="ECO:0000256" key="1">
    <source>
        <dbReference type="ARBA" id="ARBA00007074"/>
    </source>
</evidence>
<reference evidence="7 8" key="1">
    <citation type="submission" date="2020-03" db="EMBL/GenBank/DDBJ databases">
        <title>Sequencing the genomes of 1000 actinobacteria strains.</title>
        <authorList>
            <person name="Klenk H.-P."/>
        </authorList>
    </citation>
    <scope>NUCLEOTIDE SEQUENCE [LARGE SCALE GENOMIC DNA]</scope>
    <source>
        <strain evidence="7 8">DSM 45668</strain>
    </source>
</reference>
<sequence>MITLPIGCAVAAVVVLGFTAPASAAHLSTGDRIVNAAAAQAGKPYRSGGTGPGGFDCSGLAQYAHRQVGITLPRTASAQRATARSVSKTDKRPGDLVFFASGSKVYHVGIYAGNNKIWAAPESGDLVRLQTIWTSSYTVGRAW</sequence>
<comment type="similarity">
    <text evidence="1">Belongs to the peptidase C40 family.</text>
</comment>